<feature type="transmembrane region" description="Helical" evidence="2">
    <location>
        <begin position="6"/>
        <end position="28"/>
    </location>
</feature>
<evidence type="ECO:0000256" key="1">
    <source>
        <dbReference type="SAM" id="MobiDB-lite"/>
    </source>
</evidence>
<keyword evidence="2" id="KW-0472">Membrane</keyword>
<evidence type="ECO:0000313" key="3">
    <source>
        <dbReference type="EMBL" id="PZQ16045.1"/>
    </source>
</evidence>
<dbReference type="Proteomes" id="UP000249577">
    <property type="component" value="Unassembled WGS sequence"/>
</dbReference>
<name>A0A2W5KM95_ANCNO</name>
<keyword evidence="2" id="KW-1133">Transmembrane helix</keyword>
<accession>A0A2W5KM95</accession>
<proteinExistence type="predicted"/>
<dbReference type="AlphaFoldDB" id="A0A2W5KM95"/>
<comment type="caution">
    <text evidence="3">The sequence shown here is derived from an EMBL/GenBank/DDBJ whole genome shotgun (WGS) entry which is preliminary data.</text>
</comment>
<dbReference type="EMBL" id="QFPN01000004">
    <property type="protein sequence ID" value="PZQ16045.1"/>
    <property type="molecule type" value="Genomic_DNA"/>
</dbReference>
<sequence length="139" mass="15504">MIGDGAFGLVELVASFSLILGLLGWQWVSIRRTLRRDRDLSKRPRRLRPLPLAGRVRVGVVQNRASNADTTPLRPFRPLRSHPHPRPLPARGRGEEQPTRFHGATARRPIRRARNRGFDRGATPTSPLPAGERSARSAG</sequence>
<feature type="region of interest" description="Disordered" evidence="1">
    <location>
        <begin position="61"/>
        <end position="139"/>
    </location>
</feature>
<gene>
    <name evidence="3" type="ORF">DI565_09610</name>
</gene>
<keyword evidence="2" id="KW-0812">Transmembrane</keyword>
<organism evidence="3 4">
    <name type="scientific">Ancylobacter novellus</name>
    <name type="common">Thiobacillus novellus</name>
    <dbReference type="NCBI Taxonomy" id="921"/>
    <lineage>
        <taxon>Bacteria</taxon>
        <taxon>Pseudomonadati</taxon>
        <taxon>Pseudomonadota</taxon>
        <taxon>Alphaproteobacteria</taxon>
        <taxon>Hyphomicrobiales</taxon>
        <taxon>Xanthobacteraceae</taxon>
        <taxon>Ancylobacter</taxon>
    </lineage>
</organism>
<evidence type="ECO:0000256" key="2">
    <source>
        <dbReference type="SAM" id="Phobius"/>
    </source>
</evidence>
<reference evidence="3 4" key="1">
    <citation type="submission" date="2017-08" db="EMBL/GenBank/DDBJ databases">
        <title>Infants hospitalized years apart are colonized by the same room-sourced microbial strains.</title>
        <authorList>
            <person name="Brooks B."/>
            <person name="Olm M.R."/>
            <person name="Firek B.A."/>
            <person name="Baker R."/>
            <person name="Thomas B.C."/>
            <person name="Morowitz M.J."/>
            <person name="Banfield J.F."/>
        </authorList>
    </citation>
    <scope>NUCLEOTIDE SEQUENCE [LARGE SCALE GENOMIC DNA]</scope>
    <source>
        <strain evidence="3">S2_005_003_R2_43</strain>
    </source>
</reference>
<protein>
    <submittedName>
        <fullName evidence="3">Uncharacterized protein</fullName>
    </submittedName>
</protein>
<evidence type="ECO:0000313" key="4">
    <source>
        <dbReference type="Proteomes" id="UP000249577"/>
    </source>
</evidence>